<dbReference type="InterPro" id="IPR004001">
    <property type="entry name" value="Actin_CS"/>
</dbReference>
<evidence type="ECO:0000256" key="1">
    <source>
        <dbReference type="ARBA" id="ARBA00004245"/>
    </source>
</evidence>
<evidence type="ECO:0008006" key="11">
    <source>
        <dbReference type="Google" id="ProtNLM"/>
    </source>
</evidence>
<evidence type="ECO:0000313" key="9">
    <source>
        <dbReference type="EMBL" id="KAI7734191.1"/>
    </source>
</evidence>
<dbReference type="Proteomes" id="UP001206925">
    <property type="component" value="Unassembled WGS sequence"/>
</dbReference>
<dbReference type="GO" id="GO:0005524">
    <property type="term" value="F:ATP binding"/>
    <property type="evidence" value="ECO:0007669"/>
    <property type="project" value="UniProtKB-KW"/>
</dbReference>
<sequence length="392" mass="43373">MDEFENHNPPVVLDSGTAVMKAGFTGDDSPRTIPSIVGKPHHTGVHVGSGRKDVYVGDDAQYRRGMLTLEYPMERGIVKNWDDMEKIWHSTFNNVLRVLSEEHPVLLTEAALNPKANREKMTEIMFEAFNVPAMYVANPAILSLYANGRTTGIVLDSGEGVSQVVPVFEGYGIPKSILRLDLAGADITDLLMMFLKGRGYELTTSADRDIVRDIKETLAYVALDYEQESKSAKNSSSDNKDYKLPDGHVITIGSERFRCAEVLFQPQLIEMEAAGIHETTYNGIMKCDPDLWEYLYGSIVLSGGSTMFPGMAERMRKEITTLAPSNMKIEVVEAPERNNSAWIGGSILSSLSTFQQVTSSTTASDDWVGLVMWISKADYNESGPAIVLEKCY</sequence>
<organism evidence="9 10">
    <name type="scientific">Ambrosia artemisiifolia</name>
    <name type="common">Common ragweed</name>
    <dbReference type="NCBI Taxonomy" id="4212"/>
    <lineage>
        <taxon>Eukaryota</taxon>
        <taxon>Viridiplantae</taxon>
        <taxon>Streptophyta</taxon>
        <taxon>Embryophyta</taxon>
        <taxon>Tracheophyta</taxon>
        <taxon>Spermatophyta</taxon>
        <taxon>Magnoliopsida</taxon>
        <taxon>eudicotyledons</taxon>
        <taxon>Gunneridae</taxon>
        <taxon>Pentapetalae</taxon>
        <taxon>asterids</taxon>
        <taxon>campanulids</taxon>
        <taxon>Asterales</taxon>
        <taxon>Asteraceae</taxon>
        <taxon>Asteroideae</taxon>
        <taxon>Heliantheae alliance</taxon>
        <taxon>Heliantheae</taxon>
        <taxon>Ambrosia</taxon>
    </lineage>
</organism>
<dbReference type="InterPro" id="IPR004000">
    <property type="entry name" value="Actin"/>
</dbReference>
<evidence type="ECO:0000256" key="4">
    <source>
        <dbReference type="ARBA" id="ARBA00022741"/>
    </source>
</evidence>
<dbReference type="GO" id="GO:0016787">
    <property type="term" value="F:hydrolase activity"/>
    <property type="evidence" value="ECO:0007669"/>
    <property type="project" value="UniProtKB-KW"/>
</dbReference>
<name>A0AAD5C2K4_AMBAR</name>
<evidence type="ECO:0000256" key="8">
    <source>
        <dbReference type="RuleBase" id="RU000487"/>
    </source>
</evidence>
<dbReference type="InterPro" id="IPR020902">
    <property type="entry name" value="Actin/actin-like_CS"/>
</dbReference>
<dbReference type="Gene3D" id="3.30.420.40">
    <property type="match status" value="2"/>
</dbReference>
<protein>
    <recommendedName>
        <fullName evidence="11">Actin</fullName>
    </recommendedName>
</protein>
<evidence type="ECO:0000256" key="5">
    <source>
        <dbReference type="ARBA" id="ARBA00022801"/>
    </source>
</evidence>
<keyword evidence="4" id="KW-0547">Nucleotide-binding</keyword>
<comment type="similarity">
    <text evidence="2 8">Belongs to the actin family.</text>
</comment>
<keyword evidence="3" id="KW-0963">Cytoplasm</keyword>
<keyword evidence="7" id="KW-0206">Cytoskeleton</keyword>
<comment type="caution">
    <text evidence="9">The sequence shown here is derived from an EMBL/GenBank/DDBJ whole genome shotgun (WGS) entry which is preliminary data.</text>
</comment>
<proteinExistence type="inferred from homology"/>
<evidence type="ECO:0000256" key="6">
    <source>
        <dbReference type="ARBA" id="ARBA00022840"/>
    </source>
</evidence>
<evidence type="ECO:0000256" key="2">
    <source>
        <dbReference type="ARBA" id="ARBA00006752"/>
    </source>
</evidence>
<gene>
    <name evidence="9" type="ORF">M8C21_005584</name>
</gene>
<evidence type="ECO:0000256" key="3">
    <source>
        <dbReference type="ARBA" id="ARBA00022490"/>
    </source>
</evidence>
<accession>A0AAD5C2K4</accession>
<dbReference type="EMBL" id="JAMZMK010009786">
    <property type="protein sequence ID" value="KAI7734191.1"/>
    <property type="molecule type" value="Genomic_DNA"/>
</dbReference>
<dbReference type="PROSITE" id="PS00432">
    <property type="entry name" value="ACTINS_2"/>
    <property type="match status" value="1"/>
</dbReference>
<dbReference type="GO" id="GO:0005856">
    <property type="term" value="C:cytoskeleton"/>
    <property type="evidence" value="ECO:0007669"/>
    <property type="project" value="UniProtKB-SubCell"/>
</dbReference>
<dbReference type="FunFam" id="3.30.420.40:FF:000148">
    <property type="entry name" value="Actin, alpha skeletal muscle"/>
    <property type="match status" value="1"/>
</dbReference>
<dbReference type="Gene3D" id="3.90.640.10">
    <property type="entry name" value="Actin, Chain A, domain 4"/>
    <property type="match status" value="1"/>
</dbReference>
<keyword evidence="6" id="KW-0067">ATP-binding</keyword>
<dbReference type="FunFam" id="3.30.420.40:FF:000205">
    <property type="entry name" value="Actin, alpha skeletal muscle"/>
    <property type="match status" value="1"/>
</dbReference>
<dbReference type="FunFam" id="3.90.640.10:FF:000047">
    <property type="entry name" value="Actin, alpha skeletal muscle"/>
    <property type="match status" value="1"/>
</dbReference>
<evidence type="ECO:0000313" key="10">
    <source>
        <dbReference type="Proteomes" id="UP001206925"/>
    </source>
</evidence>
<dbReference type="Pfam" id="PF00022">
    <property type="entry name" value="Actin"/>
    <property type="match status" value="1"/>
</dbReference>
<dbReference type="PRINTS" id="PR00190">
    <property type="entry name" value="ACTIN"/>
</dbReference>
<dbReference type="SMART" id="SM00268">
    <property type="entry name" value="ACTIN"/>
    <property type="match status" value="1"/>
</dbReference>
<reference evidence="9" key="1">
    <citation type="submission" date="2022-06" db="EMBL/GenBank/DDBJ databases">
        <title>Uncovering the hologenomic basis of an extraordinary plant invasion.</title>
        <authorList>
            <person name="Bieker V.C."/>
            <person name="Martin M.D."/>
            <person name="Gilbert T."/>
            <person name="Hodgins K."/>
            <person name="Battlay P."/>
            <person name="Petersen B."/>
            <person name="Wilson J."/>
        </authorList>
    </citation>
    <scope>NUCLEOTIDE SEQUENCE</scope>
    <source>
        <strain evidence="9">AA19_3_7</strain>
        <tissue evidence="9">Leaf</tissue>
    </source>
</reference>
<dbReference type="InterPro" id="IPR043129">
    <property type="entry name" value="ATPase_NBD"/>
</dbReference>
<dbReference type="PANTHER" id="PTHR11937">
    <property type="entry name" value="ACTIN"/>
    <property type="match status" value="1"/>
</dbReference>
<evidence type="ECO:0000256" key="7">
    <source>
        <dbReference type="ARBA" id="ARBA00023212"/>
    </source>
</evidence>
<dbReference type="PROSITE" id="PS01132">
    <property type="entry name" value="ACTINS_ACT_LIKE"/>
    <property type="match status" value="1"/>
</dbReference>
<keyword evidence="5" id="KW-0378">Hydrolase</keyword>
<comment type="subcellular location">
    <subcellularLocation>
        <location evidence="1">Cytoplasm</location>
        <location evidence="1">Cytoskeleton</location>
    </subcellularLocation>
</comment>
<keyword evidence="10" id="KW-1185">Reference proteome</keyword>
<dbReference type="AlphaFoldDB" id="A0AAD5C2K4"/>
<dbReference type="SUPFAM" id="SSF53067">
    <property type="entry name" value="Actin-like ATPase domain"/>
    <property type="match status" value="2"/>
</dbReference>